<keyword evidence="6" id="KW-1185">Reference proteome</keyword>
<name>A0A1G7WSD7_9PROT</name>
<dbReference type="InterPro" id="IPR003439">
    <property type="entry name" value="ABC_transporter-like_ATP-bd"/>
</dbReference>
<dbReference type="PANTHER" id="PTHR45772">
    <property type="entry name" value="CONSERVED COMPONENT OF ABC TRANSPORTER FOR NATURAL AMINO ACIDS-RELATED"/>
    <property type="match status" value="1"/>
</dbReference>
<accession>A0A1G7WSD7</accession>
<dbReference type="GO" id="GO:0005524">
    <property type="term" value="F:ATP binding"/>
    <property type="evidence" value="ECO:0007669"/>
    <property type="project" value="UniProtKB-KW"/>
</dbReference>
<reference evidence="6" key="1">
    <citation type="submission" date="2016-10" db="EMBL/GenBank/DDBJ databases">
        <authorList>
            <person name="Varghese N."/>
            <person name="Submissions S."/>
        </authorList>
    </citation>
    <scope>NUCLEOTIDE SEQUENCE [LARGE SCALE GENOMIC DNA]</scope>
    <source>
        <strain evidence="6">930I</strain>
    </source>
</reference>
<dbReference type="InterPro" id="IPR032823">
    <property type="entry name" value="BCA_ABC_TP_C"/>
</dbReference>
<organism evidence="5 6">
    <name type="scientific">Roseospirillum parvum</name>
    <dbReference type="NCBI Taxonomy" id="83401"/>
    <lineage>
        <taxon>Bacteria</taxon>
        <taxon>Pseudomonadati</taxon>
        <taxon>Pseudomonadota</taxon>
        <taxon>Alphaproteobacteria</taxon>
        <taxon>Rhodospirillales</taxon>
        <taxon>Rhodospirillaceae</taxon>
        <taxon>Roseospirillum</taxon>
    </lineage>
</organism>
<dbReference type="Pfam" id="PF00005">
    <property type="entry name" value="ABC_tran"/>
    <property type="match status" value="1"/>
</dbReference>
<evidence type="ECO:0000256" key="1">
    <source>
        <dbReference type="ARBA" id="ARBA00022448"/>
    </source>
</evidence>
<dbReference type="GO" id="GO:0016887">
    <property type="term" value="F:ATP hydrolysis activity"/>
    <property type="evidence" value="ECO:0007669"/>
    <property type="project" value="InterPro"/>
</dbReference>
<dbReference type="SMART" id="SM00382">
    <property type="entry name" value="AAA"/>
    <property type="match status" value="1"/>
</dbReference>
<dbReference type="AlphaFoldDB" id="A0A1G7WSD7"/>
<dbReference type="PROSITE" id="PS50893">
    <property type="entry name" value="ABC_TRANSPORTER_2"/>
    <property type="match status" value="1"/>
</dbReference>
<evidence type="ECO:0000259" key="4">
    <source>
        <dbReference type="PROSITE" id="PS50893"/>
    </source>
</evidence>
<dbReference type="STRING" id="83401.SAMN05421742_102304"/>
<dbReference type="InterPro" id="IPR027417">
    <property type="entry name" value="P-loop_NTPase"/>
</dbReference>
<evidence type="ECO:0000256" key="3">
    <source>
        <dbReference type="ARBA" id="ARBA00022840"/>
    </source>
</evidence>
<dbReference type="CDD" id="cd03219">
    <property type="entry name" value="ABC_Mj1267_LivG_branched"/>
    <property type="match status" value="1"/>
</dbReference>
<evidence type="ECO:0000313" key="6">
    <source>
        <dbReference type="Proteomes" id="UP000217076"/>
    </source>
</evidence>
<dbReference type="Pfam" id="PF12399">
    <property type="entry name" value="BCA_ABC_TP_C"/>
    <property type="match status" value="1"/>
</dbReference>
<dbReference type="Proteomes" id="UP000217076">
    <property type="component" value="Unassembled WGS sequence"/>
</dbReference>
<dbReference type="OrthoDB" id="7158404at2"/>
<dbReference type="InterPro" id="IPR051120">
    <property type="entry name" value="ABC_AA/LPS_Transport"/>
</dbReference>
<feature type="domain" description="ABC transporter" evidence="4">
    <location>
        <begin position="30"/>
        <end position="274"/>
    </location>
</feature>
<dbReference type="Gene3D" id="3.40.50.300">
    <property type="entry name" value="P-loop containing nucleotide triphosphate hydrolases"/>
    <property type="match status" value="1"/>
</dbReference>
<protein>
    <submittedName>
        <fullName evidence="5">Branched-chain amino acid transport system ATP-binding protein</fullName>
    </submittedName>
</protein>
<dbReference type="RefSeq" id="WP_092616114.1">
    <property type="nucleotide sequence ID" value="NZ_FNCV01000002.1"/>
</dbReference>
<dbReference type="GO" id="GO:0005886">
    <property type="term" value="C:plasma membrane"/>
    <property type="evidence" value="ECO:0007669"/>
    <property type="project" value="TreeGrafter"/>
</dbReference>
<dbReference type="EMBL" id="FNCV01000002">
    <property type="protein sequence ID" value="SDG74814.1"/>
    <property type="molecule type" value="Genomic_DNA"/>
</dbReference>
<dbReference type="FunFam" id="3.40.50.300:FF:000421">
    <property type="entry name" value="Branched-chain amino acid ABC transporter ATP-binding protein"/>
    <property type="match status" value="1"/>
</dbReference>
<keyword evidence="3 5" id="KW-0067">ATP-binding</keyword>
<evidence type="ECO:0000313" key="5">
    <source>
        <dbReference type="EMBL" id="SDG74814.1"/>
    </source>
</evidence>
<gene>
    <name evidence="5" type="ORF">SAMN05421742_102304</name>
</gene>
<proteinExistence type="predicted"/>
<sequence>MSTQTAPATSAATSAAPAIAHSASGAPLVLNVTDVEKNFGGLKALNNINLQIEEGKTHAIIGPNGAGKSTLLNVCIGRIPPDRGVVEFDGVPLTGMAPHEINQIGVVRVFQTPEIFPDLSLLHNVMIPALSKREGAFRFNPFRSLAREHEIRDDAEHVLADMNLLEKKDLEAGNLSRGDKRRLELAMGLVQRPRLLLLDEPTAGMSRHDTNRTIDLLKRIKERGMTKVIIEHDMHVVFSLADHITVLAQGTIIAEGTPDQVRGNPKVQEAYLGGAHL</sequence>
<dbReference type="InterPro" id="IPR003593">
    <property type="entry name" value="AAA+_ATPase"/>
</dbReference>
<evidence type="ECO:0000256" key="2">
    <source>
        <dbReference type="ARBA" id="ARBA00022741"/>
    </source>
</evidence>
<keyword evidence="2" id="KW-0547">Nucleotide-binding</keyword>
<keyword evidence="1" id="KW-0813">Transport</keyword>
<dbReference type="SUPFAM" id="SSF52540">
    <property type="entry name" value="P-loop containing nucleoside triphosphate hydrolases"/>
    <property type="match status" value="1"/>
</dbReference>